<proteinExistence type="predicted"/>
<dbReference type="RefSeq" id="WP_257788285.1">
    <property type="nucleotide sequence ID" value="NZ_CP016090.1"/>
</dbReference>
<dbReference type="Proteomes" id="UP000821656">
    <property type="component" value="Unassembled WGS sequence"/>
</dbReference>
<sequence>MTKIKTLIVPITLSLINILKEYIEYLPVDCPYLFPTVQGEKMK</sequence>
<evidence type="ECO:0000313" key="2">
    <source>
        <dbReference type="Proteomes" id="UP000821656"/>
    </source>
</evidence>
<evidence type="ECO:0000313" key="1">
    <source>
        <dbReference type="EMBL" id="NRV07459.1"/>
    </source>
</evidence>
<dbReference type="AlphaFoldDB" id="A0A9Q5CNE5"/>
<protein>
    <submittedName>
        <fullName evidence="1">Integrase</fullName>
    </submittedName>
</protein>
<accession>A0A9Q5CNE5</accession>
<organism evidence="1 2">
    <name type="scientific">Clostridium beijerinckii</name>
    <name type="common">Clostridium MP</name>
    <dbReference type="NCBI Taxonomy" id="1520"/>
    <lineage>
        <taxon>Bacteria</taxon>
        <taxon>Bacillati</taxon>
        <taxon>Bacillota</taxon>
        <taxon>Clostridia</taxon>
        <taxon>Eubacteriales</taxon>
        <taxon>Clostridiaceae</taxon>
        <taxon>Clostridium</taxon>
    </lineage>
</organism>
<name>A0A9Q5CNE5_CLOBE</name>
<dbReference type="EMBL" id="JABSXK010000001">
    <property type="protein sequence ID" value="NRV07459.1"/>
    <property type="molecule type" value="Genomic_DNA"/>
</dbReference>
<gene>
    <name evidence="1" type="ORF">DFH45_000422</name>
</gene>
<comment type="caution">
    <text evidence="1">The sequence shown here is derived from an EMBL/GenBank/DDBJ whole genome shotgun (WGS) entry which is preliminary data.</text>
</comment>
<reference evidence="1" key="1">
    <citation type="submission" date="2020-05" db="EMBL/GenBank/DDBJ databases">
        <title>Genomic insights into acetone-butanol-ethanol (ABE) fermentation by sequencing solventogenic clostridia strains.</title>
        <authorList>
            <person name="Brown S."/>
        </authorList>
    </citation>
    <scope>NUCLEOTIDE SEQUENCE</scope>
    <source>
        <strain evidence="1">DJ126</strain>
    </source>
</reference>